<evidence type="ECO:0000256" key="9">
    <source>
        <dbReference type="ARBA" id="ARBA00023027"/>
    </source>
</evidence>
<comment type="caution">
    <text evidence="19">The sequence shown here is derived from an EMBL/GenBank/DDBJ whole genome shotgun (WGS) entry which is preliminary data.</text>
</comment>
<dbReference type="GO" id="GO:0005737">
    <property type="term" value="C:cytoplasm"/>
    <property type="evidence" value="ECO:0007669"/>
    <property type="project" value="UniProtKB-SubCell"/>
</dbReference>
<comment type="catalytic activity">
    <reaction evidence="12 16">
        <text>N(6)-[(R)-dihydrolipoyl]-L-lysyl-[protein] + NAD(+) = N(6)-[(R)-lipoyl]-L-lysyl-[protein] + NADH + H(+)</text>
        <dbReference type="Rhea" id="RHEA:15045"/>
        <dbReference type="Rhea" id="RHEA-COMP:10474"/>
        <dbReference type="Rhea" id="RHEA-COMP:10475"/>
        <dbReference type="ChEBI" id="CHEBI:15378"/>
        <dbReference type="ChEBI" id="CHEBI:57540"/>
        <dbReference type="ChEBI" id="CHEBI:57945"/>
        <dbReference type="ChEBI" id="CHEBI:83099"/>
        <dbReference type="ChEBI" id="CHEBI:83100"/>
        <dbReference type="EC" id="1.8.1.4"/>
    </reaction>
</comment>
<dbReference type="Proteomes" id="UP000440004">
    <property type="component" value="Unassembled WGS sequence"/>
</dbReference>
<dbReference type="InterPro" id="IPR036188">
    <property type="entry name" value="FAD/NAD-bd_sf"/>
</dbReference>
<keyword evidence="9 14" id="KW-0520">NAD</keyword>
<dbReference type="InterPro" id="IPR012999">
    <property type="entry name" value="Pyr_OxRdtase_I_AS"/>
</dbReference>
<evidence type="ECO:0000259" key="18">
    <source>
        <dbReference type="Pfam" id="PF07992"/>
    </source>
</evidence>
<dbReference type="Pfam" id="PF02852">
    <property type="entry name" value="Pyr_redox_dim"/>
    <property type="match status" value="1"/>
</dbReference>
<feature type="binding site" evidence="14">
    <location>
        <begin position="141"/>
        <end position="143"/>
    </location>
    <ligand>
        <name>FAD</name>
        <dbReference type="ChEBI" id="CHEBI:57692"/>
    </ligand>
</feature>
<evidence type="ECO:0000256" key="14">
    <source>
        <dbReference type="PIRSR" id="PIRSR000350-3"/>
    </source>
</evidence>
<dbReference type="RefSeq" id="WP_152805153.1">
    <property type="nucleotide sequence ID" value="NZ_WHNX01000020.1"/>
</dbReference>
<evidence type="ECO:0000256" key="2">
    <source>
        <dbReference type="ARBA" id="ARBA00007532"/>
    </source>
</evidence>
<keyword evidence="10" id="KW-1015">Disulfide bond</keyword>
<dbReference type="InterPro" id="IPR001100">
    <property type="entry name" value="Pyr_nuc-diS_OxRdtase"/>
</dbReference>
<reference evidence="19 20" key="1">
    <citation type="submission" date="2019-10" db="EMBL/GenBank/DDBJ databases">
        <title>Alkalibaculum tamaniensis sp.nov., a new alkaliphilic acetogen, isolated on methoxylated aromatics from a mud volcano.</title>
        <authorList>
            <person name="Khomyakova M.A."/>
            <person name="Merkel A.Y."/>
            <person name="Bonch-Osmolovskaya E.A."/>
            <person name="Slobodkin A.I."/>
        </authorList>
    </citation>
    <scope>NUCLEOTIDE SEQUENCE [LARGE SCALE GENOMIC DNA]</scope>
    <source>
        <strain evidence="19 20">M08DMB</strain>
    </source>
</reference>
<evidence type="ECO:0000256" key="8">
    <source>
        <dbReference type="ARBA" id="ARBA00023002"/>
    </source>
</evidence>
<dbReference type="SUPFAM" id="SSF55424">
    <property type="entry name" value="FAD/NAD-linked reductases, dimerisation (C-terminal) domain"/>
    <property type="match status" value="1"/>
</dbReference>
<evidence type="ECO:0000256" key="7">
    <source>
        <dbReference type="ARBA" id="ARBA00022827"/>
    </source>
</evidence>
<dbReference type="InterPro" id="IPR016156">
    <property type="entry name" value="FAD/NAD-linked_Rdtase_dimer_sf"/>
</dbReference>
<evidence type="ECO:0000313" key="19">
    <source>
        <dbReference type="EMBL" id="MPW26542.1"/>
    </source>
</evidence>
<dbReference type="InterPro" id="IPR023753">
    <property type="entry name" value="FAD/NAD-binding_dom"/>
</dbReference>
<keyword evidence="14" id="KW-0547">Nucleotide-binding</keyword>
<evidence type="ECO:0000313" key="20">
    <source>
        <dbReference type="Proteomes" id="UP000440004"/>
    </source>
</evidence>
<dbReference type="AlphaFoldDB" id="A0A6A7KB00"/>
<feature type="binding site" evidence="14">
    <location>
        <begin position="178"/>
        <end position="185"/>
    </location>
    <ligand>
        <name>NAD(+)</name>
        <dbReference type="ChEBI" id="CHEBI:57540"/>
    </ligand>
</feature>
<feature type="binding site" evidence="14">
    <location>
        <position position="309"/>
    </location>
    <ligand>
        <name>FAD</name>
        <dbReference type="ChEBI" id="CHEBI:57692"/>
    </ligand>
</feature>
<evidence type="ECO:0000259" key="17">
    <source>
        <dbReference type="Pfam" id="PF02852"/>
    </source>
</evidence>
<evidence type="ECO:0000256" key="15">
    <source>
        <dbReference type="PIRSR" id="PIRSR000350-4"/>
    </source>
</evidence>
<feature type="binding site" evidence="14">
    <location>
        <position position="201"/>
    </location>
    <ligand>
        <name>NAD(+)</name>
        <dbReference type="ChEBI" id="CHEBI:57540"/>
    </ligand>
</feature>
<proteinExistence type="inferred from homology"/>
<keyword evidence="5" id="KW-0963">Cytoplasm</keyword>
<sequence length="463" mass="50340">MTKKVVVIGGGPGGYAAALYSAHLGMSVTLIEKKDLGGTCLNVGCVPTKAFVQSSNSYNSIKKLSKYGINIDGNVSVDFKKTAKFKSDIVKQLRNGVTYLLKAAKVKVIYGNAKIVDENTVEIISNEETVREQADYIIISTGSRVIDIPKLESDGKVILNSTQILDIQELPESIAIIGGGVIGVEFASIMKNFGKDVTIIELSSNIIPTEDIQISETLKHSLEKRGIRIYTETEVKSIVSKTDNSVTFIIKNSDGEKELTTEKMLISIGRKANLEGIGLEQVGIEFNEKYIITNEKMQTNVSNIFAVGDVTKSPQLAHVAYYEAQVAALNISGKDTKIQYNAIPSCIFSHPEVSRVGMTEEQARKEINNVGIEVQSFSSNGKAMIELETEGFVKMIYNIDNKEVLGFSIIGPKATELIAEPSLAINLRLNIEELSRNINAHPSLSEMIGETASASVGLNLHSL</sequence>
<feature type="binding site" evidence="14">
    <location>
        <position position="269"/>
    </location>
    <ligand>
        <name>NAD(+)</name>
        <dbReference type="ChEBI" id="CHEBI:57540"/>
    </ligand>
</feature>
<keyword evidence="8 16" id="KW-0560">Oxidoreductase</keyword>
<dbReference type="SUPFAM" id="SSF51905">
    <property type="entry name" value="FAD/NAD(P)-binding domain"/>
    <property type="match status" value="1"/>
</dbReference>
<protein>
    <recommendedName>
        <fullName evidence="4 16">Dihydrolipoyl dehydrogenase</fullName>
        <ecNumber evidence="3 16">1.8.1.4</ecNumber>
    </recommendedName>
</protein>
<dbReference type="PANTHER" id="PTHR22912">
    <property type="entry name" value="DISULFIDE OXIDOREDUCTASE"/>
    <property type="match status" value="1"/>
</dbReference>
<dbReference type="GO" id="GO:0004148">
    <property type="term" value="F:dihydrolipoyl dehydrogenase (NADH) activity"/>
    <property type="evidence" value="ECO:0007669"/>
    <property type="project" value="UniProtKB-EC"/>
</dbReference>
<feature type="domain" description="Pyridine nucleotide-disulphide oxidoreductase dimerisation" evidence="17">
    <location>
        <begin position="343"/>
        <end position="451"/>
    </location>
</feature>
<evidence type="ECO:0000256" key="16">
    <source>
        <dbReference type="RuleBase" id="RU003692"/>
    </source>
</evidence>
<keyword evidence="11 16" id="KW-0676">Redox-active center</keyword>
<dbReference type="NCBIfam" id="TIGR01350">
    <property type="entry name" value="lipoamide_DH"/>
    <property type="match status" value="1"/>
</dbReference>
<evidence type="ECO:0000256" key="5">
    <source>
        <dbReference type="ARBA" id="ARBA00022490"/>
    </source>
</evidence>
<comment type="similarity">
    <text evidence="2 16">Belongs to the class-I pyridine nucleotide-disulfide oxidoreductase family.</text>
</comment>
<dbReference type="PRINTS" id="PR00411">
    <property type="entry name" value="PNDRDTASEI"/>
</dbReference>
<name>A0A6A7KB00_9FIRM</name>
<dbReference type="Pfam" id="PF07992">
    <property type="entry name" value="Pyr_redox_2"/>
    <property type="match status" value="1"/>
</dbReference>
<dbReference type="InterPro" id="IPR004099">
    <property type="entry name" value="Pyr_nucl-diS_OxRdtase_dimer"/>
</dbReference>
<feature type="disulfide bond" description="Redox-active" evidence="15">
    <location>
        <begin position="40"/>
        <end position="45"/>
    </location>
</feature>
<dbReference type="InterPro" id="IPR050151">
    <property type="entry name" value="Class-I_Pyr_Nuc-Dis_Oxidored"/>
</dbReference>
<evidence type="ECO:0000256" key="6">
    <source>
        <dbReference type="ARBA" id="ARBA00022630"/>
    </source>
</evidence>
<dbReference type="GO" id="GO:0050660">
    <property type="term" value="F:flavin adenine dinucleotide binding"/>
    <property type="evidence" value="ECO:0007669"/>
    <property type="project" value="InterPro"/>
</dbReference>
<dbReference type="PRINTS" id="PR00368">
    <property type="entry name" value="FADPNR"/>
</dbReference>
<dbReference type="PROSITE" id="PS00076">
    <property type="entry name" value="PYRIDINE_REDOX_1"/>
    <property type="match status" value="1"/>
</dbReference>
<dbReference type="FunFam" id="3.30.390.30:FF:000001">
    <property type="entry name" value="Dihydrolipoyl dehydrogenase"/>
    <property type="match status" value="1"/>
</dbReference>
<accession>A0A6A7KB00</accession>
<gene>
    <name evidence="19" type="primary">lpdA</name>
    <name evidence="19" type="ORF">GC105_12155</name>
</gene>
<dbReference type="EMBL" id="WHNX01000020">
    <property type="protein sequence ID" value="MPW26542.1"/>
    <property type="molecule type" value="Genomic_DNA"/>
</dbReference>
<feature type="active site" description="Proton acceptor" evidence="13">
    <location>
        <position position="441"/>
    </location>
</feature>
<evidence type="ECO:0000256" key="13">
    <source>
        <dbReference type="PIRSR" id="PIRSR000350-2"/>
    </source>
</evidence>
<dbReference type="PANTHER" id="PTHR22912:SF217">
    <property type="entry name" value="DIHYDROLIPOYL DEHYDROGENASE"/>
    <property type="match status" value="1"/>
</dbReference>
<keyword evidence="6 16" id="KW-0285">Flavoprotein</keyword>
<evidence type="ECO:0000256" key="12">
    <source>
        <dbReference type="ARBA" id="ARBA00049187"/>
    </source>
</evidence>
<comment type="subcellular location">
    <subcellularLocation>
        <location evidence="1">Cytoplasm</location>
    </subcellularLocation>
</comment>
<evidence type="ECO:0000256" key="1">
    <source>
        <dbReference type="ARBA" id="ARBA00004496"/>
    </source>
</evidence>
<dbReference type="EC" id="1.8.1.4" evidence="3 16"/>
<dbReference type="InterPro" id="IPR006258">
    <property type="entry name" value="Lipoamide_DH"/>
</dbReference>
<evidence type="ECO:0000256" key="3">
    <source>
        <dbReference type="ARBA" id="ARBA00012608"/>
    </source>
</evidence>
<dbReference type="Gene3D" id="3.30.390.30">
    <property type="match status" value="1"/>
</dbReference>
<keyword evidence="7 14" id="KW-0274">FAD</keyword>
<comment type="miscellaneous">
    <text evidence="16">The active site is a redox-active disulfide bond.</text>
</comment>
<organism evidence="19 20">
    <name type="scientific">Alkalibaculum sporogenes</name>
    <dbReference type="NCBI Taxonomy" id="2655001"/>
    <lineage>
        <taxon>Bacteria</taxon>
        <taxon>Bacillati</taxon>
        <taxon>Bacillota</taxon>
        <taxon>Clostridia</taxon>
        <taxon>Eubacteriales</taxon>
        <taxon>Eubacteriaceae</taxon>
        <taxon>Alkalibaculum</taxon>
    </lineage>
</organism>
<comment type="cofactor">
    <cofactor evidence="14 16">
        <name>FAD</name>
        <dbReference type="ChEBI" id="CHEBI:57692"/>
    </cofactor>
    <text evidence="14 16">Binds 1 FAD per subunit.</text>
</comment>
<keyword evidence="20" id="KW-1185">Reference proteome</keyword>
<evidence type="ECO:0000256" key="11">
    <source>
        <dbReference type="ARBA" id="ARBA00023284"/>
    </source>
</evidence>
<dbReference type="GO" id="GO:0006103">
    <property type="term" value="P:2-oxoglutarate metabolic process"/>
    <property type="evidence" value="ECO:0007669"/>
    <property type="project" value="TreeGrafter"/>
</dbReference>
<feature type="binding site" evidence="14">
    <location>
        <position position="49"/>
    </location>
    <ligand>
        <name>FAD</name>
        <dbReference type="ChEBI" id="CHEBI:57692"/>
    </ligand>
</feature>
<dbReference type="PIRSF" id="PIRSF000350">
    <property type="entry name" value="Mercury_reductase_MerA"/>
    <property type="match status" value="1"/>
</dbReference>
<dbReference type="Gene3D" id="3.50.50.60">
    <property type="entry name" value="FAD/NAD(P)-binding domain"/>
    <property type="match status" value="2"/>
</dbReference>
<evidence type="ECO:0000256" key="10">
    <source>
        <dbReference type="ARBA" id="ARBA00023157"/>
    </source>
</evidence>
<evidence type="ECO:0000256" key="4">
    <source>
        <dbReference type="ARBA" id="ARBA00016961"/>
    </source>
</evidence>
<feature type="domain" description="FAD/NAD(P)-binding" evidence="18">
    <location>
        <begin position="3"/>
        <end position="324"/>
    </location>
</feature>